<dbReference type="AlphaFoldDB" id="A0A4Q1C544"/>
<evidence type="ECO:0000256" key="1">
    <source>
        <dbReference type="SAM" id="MobiDB-lite"/>
    </source>
</evidence>
<organism evidence="2 3">
    <name type="scientific">Oleiharenicola lentus</name>
    <dbReference type="NCBI Taxonomy" id="2508720"/>
    <lineage>
        <taxon>Bacteria</taxon>
        <taxon>Pseudomonadati</taxon>
        <taxon>Verrucomicrobiota</taxon>
        <taxon>Opitutia</taxon>
        <taxon>Opitutales</taxon>
        <taxon>Opitutaceae</taxon>
        <taxon>Oleiharenicola</taxon>
    </lineage>
</organism>
<accession>A0A4Q1C544</accession>
<dbReference type="EMBL" id="SDHX01000002">
    <property type="protein sequence ID" value="RXK53554.1"/>
    <property type="molecule type" value="Genomic_DNA"/>
</dbReference>
<evidence type="ECO:0000313" key="3">
    <source>
        <dbReference type="Proteomes" id="UP000290218"/>
    </source>
</evidence>
<dbReference type="Proteomes" id="UP000290218">
    <property type="component" value="Unassembled WGS sequence"/>
</dbReference>
<feature type="region of interest" description="Disordered" evidence="1">
    <location>
        <begin position="128"/>
        <end position="155"/>
    </location>
</feature>
<gene>
    <name evidence="2" type="ORF">ESB00_17845</name>
</gene>
<name>A0A4Q1C544_9BACT</name>
<reference evidence="2 3" key="1">
    <citation type="submission" date="2019-01" db="EMBL/GenBank/DDBJ databases">
        <title>Lacunisphaera sp. strain TWA-58.</title>
        <authorList>
            <person name="Chen W.-M."/>
        </authorList>
    </citation>
    <scope>NUCLEOTIDE SEQUENCE [LARGE SCALE GENOMIC DNA]</scope>
    <source>
        <strain evidence="2 3">TWA-58</strain>
    </source>
</reference>
<keyword evidence="3" id="KW-1185">Reference proteome</keyword>
<sequence length="155" mass="16530">MAESMGVEWTDRLEALVNAGLKMGDAAMDAAVSREATRGKSAINGSARRGSVSLKGLQQLRRLGLREVTLHGASYNSGRKALEAAGFKLVETTSTGRKVFRHPRTGATVVYDSGDALVGNQKPHWHIYDSSGQGFDRNGHPVDSSSNAGHIPAKK</sequence>
<dbReference type="RefSeq" id="WP_164976296.1">
    <property type="nucleotide sequence ID" value="NZ_SDHX01000002.1"/>
</dbReference>
<protein>
    <submittedName>
        <fullName evidence="2">Uncharacterized protein</fullName>
    </submittedName>
</protein>
<proteinExistence type="predicted"/>
<evidence type="ECO:0000313" key="2">
    <source>
        <dbReference type="EMBL" id="RXK53554.1"/>
    </source>
</evidence>
<comment type="caution">
    <text evidence="2">The sequence shown here is derived from an EMBL/GenBank/DDBJ whole genome shotgun (WGS) entry which is preliminary data.</text>
</comment>